<feature type="transmembrane region" description="Helical" evidence="1">
    <location>
        <begin position="38"/>
        <end position="55"/>
    </location>
</feature>
<keyword evidence="1" id="KW-0812">Transmembrane</keyword>
<dbReference type="AlphaFoldDB" id="A0A0G0H8C0"/>
<feature type="transmembrane region" description="Helical" evidence="1">
    <location>
        <begin position="6"/>
        <end position="26"/>
    </location>
</feature>
<keyword evidence="1" id="KW-0472">Membrane</keyword>
<accession>A0A0G0H8C0</accession>
<evidence type="ECO:0000313" key="3">
    <source>
        <dbReference type="Proteomes" id="UP000034492"/>
    </source>
</evidence>
<protein>
    <submittedName>
        <fullName evidence="2">Uncharacterized protein</fullName>
    </submittedName>
</protein>
<proteinExistence type="predicted"/>
<dbReference type="Proteomes" id="UP000034492">
    <property type="component" value="Unassembled WGS sequence"/>
</dbReference>
<organism evidence="2 3">
    <name type="scientific">Candidatus Daviesbacteria bacterium GW2011_GWB1_36_5</name>
    <dbReference type="NCBI Taxonomy" id="1618426"/>
    <lineage>
        <taxon>Bacteria</taxon>
        <taxon>Candidatus Daviesiibacteriota</taxon>
    </lineage>
</organism>
<comment type="caution">
    <text evidence="2">The sequence shown here is derived from an EMBL/GenBank/DDBJ whole genome shotgun (WGS) entry which is preliminary data.</text>
</comment>
<gene>
    <name evidence="2" type="ORF">US19_C0027G0016</name>
</gene>
<dbReference type="EMBL" id="LBSA01000027">
    <property type="protein sequence ID" value="KKQ08339.1"/>
    <property type="molecule type" value="Genomic_DNA"/>
</dbReference>
<evidence type="ECO:0000313" key="2">
    <source>
        <dbReference type="EMBL" id="KKQ08339.1"/>
    </source>
</evidence>
<name>A0A0G0H8C0_9BACT</name>
<feature type="transmembrane region" description="Helical" evidence="1">
    <location>
        <begin position="67"/>
        <end position="85"/>
    </location>
</feature>
<sequence>MDRFLFFLLLIYSLFCYLLGVVFGHSSLSRVWRSQKDHLFLAIVIIAPFLGHYFLSQTGILKNDEFIEFLVALYASLAIIYSLVIKDDASKYRNRPIINTQFDQKVPDHFHLTNMNVTDLRSGNIIASLPTFYARLKIGNEGTEALENVEVILEDVEPRPKKFMALNLSWAGYQVQNDIKREVRLSQGQYRPVDLIEVIDPKRAKDFAEFLRQIKNTDFERYDAYSKGFRTCTIKPTSYSDIFDAGSYIFSIGIYADNAEPRRIKVKVSYDGEWIDDDKIMRERHLTVKLFDH</sequence>
<reference evidence="2 3" key="1">
    <citation type="journal article" date="2015" name="Nature">
        <title>rRNA introns, odd ribosomes, and small enigmatic genomes across a large radiation of phyla.</title>
        <authorList>
            <person name="Brown C.T."/>
            <person name="Hug L.A."/>
            <person name="Thomas B.C."/>
            <person name="Sharon I."/>
            <person name="Castelle C.J."/>
            <person name="Singh A."/>
            <person name="Wilkins M.J."/>
            <person name="Williams K.H."/>
            <person name="Banfield J.F."/>
        </authorList>
    </citation>
    <scope>NUCLEOTIDE SEQUENCE [LARGE SCALE GENOMIC DNA]</scope>
</reference>
<keyword evidence="1" id="KW-1133">Transmembrane helix</keyword>
<evidence type="ECO:0000256" key="1">
    <source>
        <dbReference type="SAM" id="Phobius"/>
    </source>
</evidence>